<dbReference type="InterPro" id="IPR014710">
    <property type="entry name" value="RmlC-like_jellyroll"/>
</dbReference>
<dbReference type="InterPro" id="IPR018490">
    <property type="entry name" value="cNMP-bd_dom_sf"/>
</dbReference>
<dbReference type="RefSeq" id="WP_114789868.1">
    <property type="nucleotide sequence ID" value="NZ_CP139960.1"/>
</dbReference>
<dbReference type="EMBL" id="CP139960">
    <property type="protein sequence ID" value="WQD40699.1"/>
    <property type="molecule type" value="Genomic_DNA"/>
</dbReference>
<proteinExistence type="predicted"/>
<organism evidence="2 3">
    <name type="scientific">Niabella yanshanensis</name>
    <dbReference type="NCBI Taxonomy" id="577386"/>
    <lineage>
        <taxon>Bacteria</taxon>
        <taxon>Pseudomonadati</taxon>
        <taxon>Bacteroidota</taxon>
        <taxon>Chitinophagia</taxon>
        <taxon>Chitinophagales</taxon>
        <taxon>Chitinophagaceae</taxon>
        <taxon>Niabella</taxon>
    </lineage>
</organism>
<evidence type="ECO:0000313" key="2">
    <source>
        <dbReference type="EMBL" id="WQD40699.1"/>
    </source>
</evidence>
<dbReference type="Proteomes" id="UP001325680">
    <property type="component" value="Chromosome"/>
</dbReference>
<keyword evidence="3" id="KW-1185">Reference proteome</keyword>
<dbReference type="CDD" id="cd00038">
    <property type="entry name" value="CAP_ED"/>
    <property type="match status" value="1"/>
</dbReference>
<dbReference type="Pfam" id="PF00027">
    <property type="entry name" value="cNMP_binding"/>
    <property type="match status" value="1"/>
</dbReference>
<reference evidence="2 3" key="1">
    <citation type="submission" date="2023-12" db="EMBL/GenBank/DDBJ databases">
        <title>Genome sequencing and assembly of bacterial species from a model synthetic community.</title>
        <authorList>
            <person name="Hogle S.L."/>
        </authorList>
    </citation>
    <scope>NUCLEOTIDE SEQUENCE [LARGE SCALE GENOMIC DNA]</scope>
    <source>
        <strain evidence="2 3">HAMBI_3031</strain>
    </source>
</reference>
<feature type="domain" description="Cyclic nucleotide-binding" evidence="1">
    <location>
        <begin position="31"/>
        <end position="118"/>
    </location>
</feature>
<evidence type="ECO:0000259" key="1">
    <source>
        <dbReference type="Pfam" id="PF00027"/>
    </source>
</evidence>
<dbReference type="SUPFAM" id="SSF51206">
    <property type="entry name" value="cAMP-binding domain-like"/>
    <property type="match status" value="1"/>
</dbReference>
<name>A0ABZ0WDC6_9BACT</name>
<gene>
    <name evidence="2" type="ORF">U0035_11120</name>
</gene>
<sequence length="196" mass="22800">MNHDLLLANIAKHIHLNNEETAQFTSLLSYRELSKKDFFLEEGQPCHHLAFVHSGALRAYHLDASGKESTIMFALTDWWITDMYCFLNKKPAMVFIEALEDSEIFLLSKENLDKLFDTMPKFERFFRILMQNAYTREQLRIIENLSLAAAKRYDNFLAKYPQIINQVTQKQIASYLGITPEFLSTIRKNKARGAIS</sequence>
<dbReference type="InterPro" id="IPR000595">
    <property type="entry name" value="cNMP-bd_dom"/>
</dbReference>
<protein>
    <submittedName>
        <fullName evidence="2">Crp/Fnr family transcriptional regulator</fullName>
    </submittedName>
</protein>
<evidence type="ECO:0000313" key="3">
    <source>
        <dbReference type="Proteomes" id="UP001325680"/>
    </source>
</evidence>
<dbReference type="Gene3D" id="2.60.120.10">
    <property type="entry name" value="Jelly Rolls"/>
    <property type="match status" value="1"/>
</dbReference>
<accession>A0ABZ0WDC6</accession>